<dbReference type="SMART" id="SM00839">
    <property type="entry name" value="ELFV_dehydrog"/>
    <property type="match status" value="1"/>
</dbReference>
<protein>
    <submittedName>
        <fullName evidence="4">Amino acid dehydrogenase</fullName>
    </submittedName>
</protein>
<proteinExistence type="inferred from homology"/>
<comment type="caution">
    <text evidence="4">The sequence shown here is derived from an EMBL/GenBank/DDBJ whole genome shotgun (WGS) entry which is preliminary data.</text>
</comment>
<dbReference type="InterPro" id="IPR046346">
    <property type="entry name" value="Aminoacid_DH-like_N_sf"/>
</dbReference>
<dbReference type="Pfam" id="PF02812">
    <property type="entry name" value="ELFV_dehydrog_N"/>
    <property type="match status" value="1"/>
</dbReference>
<keyword evidence="2" id="KW-0560">Oxidoreductase</keyword>
<evidence type="ECO:0000259" key="3">
    <source>
        <dbReference type="SMART" id="SM00839"/>
    </source>
</evidence>
<evidence type="ECO:0000313" key="5">
    <source>
        <dbReference type="Proteomes" id="UP000664698"/>
    </source>
</evidence>
<comment type="similarity">
    <text evidence="1">Belongs to the Glu/Leu/Phe/Val dehydrogenases family.</text>
</comment>
<feature type="domain" description="Glutamate/phenylalanine/leucine/valine/L-tryptophan dehydrogenase C-terminal" evidence="3">
    <location>
        <begin position="181"/>
        <end position="408"/>
    </location>
</feature>
<dbReference type="Proteomes" id="UP000664698">
    <property type="component" value="Unassembled WGS sequence"/>
</dbReference>
<dbReference type="InterPro" id="IPR006096">
    <property type="entry name" value="Glu/Leu/Phe/Val/Trp_DH_C"/>
</dbReference>
<accession>A0ABS3BT76</accession>
<evidence type="ECO:0000256" key="1">
    <source>
        <dbReference type="ARBA" id="ARBA00006382"/>
    </source>
</evidence>
<keyword evidence="5" id="KW-1185">Reference proteome</keyword>
<sequence length="408" mass="44712">MLDLLKKFENKKPEIVFEWSDSETEAEGWVVINSLRGGAAGGGTRMRKGLDKREVESLAKTMEVKFTVSGPSIGGAKSGINFDPADPRKSGVLERWYKAVMPLLKNYYGTGGDLNVDEIHEVIPITEAYGLWHPQEGIVNGHFHANEPQKIRKIGQLRQGVSKVLEDPKFTPNGPKKYTVADMITGYGVAQAVCHFYSIWGGEIQNKRAIIQGWGNVGAAAACFLAVAGVKVVGIIDRDGGLIKEDGFGLDEIRELFLKRDGNRLVAEGLLSFDEINARIWDVRHEIFIPAAASRLVTQDQVSRMVEAGLEVISCGANVPFADPEIFFGPTGVWADEKVALIPDFIANCGMARVFAYLMSEDAEVTDQAIFADVSQTIKTAMEKTFSENPSKTKLAEISFKIALTQLV</sequence>
<dbReference type="SUPFAM" id="SSF53223">
    <property type="entry name" value="Aminoacid dehydrogenase-like, N-terminal domain"/>
    <property type="match status" value="1"/>
</dbReference>
<dbReference type="SUPFAM" id="SSF51735">
    <property type="entry name" value="NAD(P)-binding Rossmann-fold domains"/>
    <property type="match status" value="1"/>
</dbReference>
<dbReference type="Pfam" id="PF00208">
    <property type="entry name" value="ELFV_dehydrog"/>
    <property type="match status" value="1"/>
</dbReference>
<evidence type="ECO:0000313" key="4">
    <source>
        <dbReference type="EMBL" id="MBN7802265.1"/>
    </source>
</evidence>
<dbReference type="PANTHER" id="PTHR11606:SF13">
    <property type="entry name" value="GLUTAMATE DEHYDROGENASE 1, MITOCHONDRIAL"/>
    <property type="match status" value="1"/>
</dbReference>
<dbReference type="Gene3D" id="3.40.50.720">
    <property type="entry name" value="NAD(P)-binding Rossmann-like Domain"/>
    <property type="match status" value="1"/>
</dbReference>
<dbReference type="InterPro" id="IPR036291">
    <property type="entry name" value="NAD(P)-bd_dom_sf"/>
</dbReference>
<dbReference type="RefSeq" id="WP_206570263.1">
    <property type="nucleotide sequence ID" value="NZ_JAFKCW010000003.1"/>
</dbReference>
<evidence type="ECO:0000256" key="2">
    <source>
        <dbReference type="ARBA" id="ARBA00023002"/>
    </source>
</evidence>
<gene>
    <name evidence="4" type="ORF">J0A67_15430</name>
</gene>
<organism evidence="4 5">
    <name type="scientific">Algoriphagus aestuariicola</name>
    <dbReference type="NCBI Taxonomy" id="1852016"/>
    <lineage>
        <taxon>Bacteria</taxon>
        <taxon>Pseudomonadati</taxon>
        <taxon>Bacteroidota</taxon>
        <taxon>Cytophagia</taxon>
        <taxon>Cytophagales</taxon>
        <taxon>Cyclobacteriaceae</taxon>
        <taxon>Algoriphagus</taxon>
    </lineage>
</organism>
<dbReference type="EMBL" id="JAFKCW010000003">
    <property type="protein sequence ID" value="MBN7802265.1"/>
    <property type="molecule type" value="Genomic_DNA"/>
</dbReference>
<dbReference type="Gene3D" id="3.40.50.10860">
    <property type="entry name" value="Leucine Dehydrogenase, chain A, domain 1"/>
    <property type="match status" value="1"/>
</dbReference>
<dbReference type="InterPro" id="IPR006097">
    <property type="entry name" value="Glu/Leu/Phe/Val/Trp_DH_dimer"/>
</dbReference>
<reference evidence="4 5" key="1">
    <citation type="submission" date="2021-03" db="EMBL/GenBank/DDBJ databases">
        <title>novel species isolated from a fishpond in China.</title>
        <authorList>
            <person name="Lu H."/>
            <person name="Cai Z."/>
        </authorList>
    </citation>
    <scope>NUCLEOTIDE SEQUENCE [LARGE SCALE GENOMIC DNA]</scope>
    <source>
        <strain evidence="4 5">JCM 31546</strain>
    </source>
</reference>
<name>A0ABS3BT76_9BACT</name>
<dbReference type="PANTHER" id="PTHR11606">
    <property type="entry name" value="GLUTAMATE DEHYDROGENASE"/>
    <property type="match status" value="1"/>
</dbReference>